<keyword evidence="2" id="KW-1185">Reference proteome</keyword>
<sequence length="76" mass="8957">MTTAISKEMTRKSPIRTIDMRTDEEIASAQVKTILMKTTKFQWRNIQGLYLDAWKEKCGWCLSCKPRMPEQDKLFV</sequence>
<dbReference type="EMBL" id="JAAMPC010000054">
    <property type="protein sequence ID" value="KAG2244797.1"/>
    <property type="molecule type" value="Genomic_DNA"/>
</dbReference>
<evidence type="ECO:0000313" key="2">
    <source>
        <dbReference type="Proteomes" id="UP000886595"/>
    </source>
</evidence>
<dbReference type="AlphaFoldDB" id="A0A8X7P616"/>
<dbReference type="Proteomes" id="UP000886595">
    <property type="component" value="Unassembled WGS sequence"/>
</dbReference>
<proteinExistence type="predicted"/>
<evidence type="ECO:0000313" key="1">
    <source>
        <dbReference type="EMBL" id="KAG2244797.1"/>
    </source>
</evidence>
<reference evidence="1 2" key="1">
    <citation type="submission" date="2020-02" db="EMBL/GenBank/DDBJ databases">
        <authorList>
            <person name="Ma Q."/>
            <person name="Huang Y."/>
            <person name="Song X."/>
            <person name="Pei D."/>
        </authorList>
    </citation>
    <scope>NUCLEOTIDE SEQUENCE [LARGE SCALE GENOMIC DNA]</scope>
    <source>
        <strain evidence="1">Sxm20200214</strain>
        <tissue evidence="1">Leaf</tissue>
    </source>
</reference>
<organism evidence="1 2">
    <name type="scientific">Brassica carinata</name>
    <name type="common">Ethiopian mustard</name>
    <name type="synonym">Abyssinian cabbage</name>
    <dbReference type="NCBI Taxonomy" id="52824"/>
    <lineage>
        <taxon>Eukaryota</taxon>
        <taxon>Viridiplantae</taxon>
        <taxon>Streptophyta</taxon>
        <taxon>Embryophyta</taxon>
        <taxon>Tracheophyta</taxon>
        <taxon>Spermatophyta</taxon>
        <taxon>Magnoliopsida</taxon>
        <taxon>eudicotyledons</taxon>
        <taxon>Gunneridae</taxon>
        <taxon>Pentapetalae</taxon>
        <taxon>rosids</taxon>
        <taxon>malvids</taxon>
        <taxon>Brassicales</taxon>
        <taxon>Brassicaceae</taxon>
        <taxon>Brassiceae</taxon>
        <taxon>Brassica</taxon>
    </lineage>
</organism>
<protein>
    <submittedName>
        <fullName evidence="1">Uncharacterized protein</fullName>
    </submittedName>
</protein>
<name>A0A8X7P616_BRACI</name>
<comment type="caution">
    <text evidence="1">The sequence shown here is derived from an EMBL/GenBank/DDBJ whole genome shotgun (WGS) entry which is preliminary data.</text>
</comment>
<accession>A0A8X7P616</accession>
<gene>
    <name evidence="1" type="ORF">Bca52824_093363</name>
</gene>